<gene>
    <name evidence="4" type="ORF">E3O10_14055</name>
</gene>
<dbReference type="PROSITE" id="PS50977">
    <property type="entry name" value="HTH_TETR_2"/>
    <property type="match status" value="1"/>
</dbReference>
<keyword evidence="5" id="KW-1185">Reference proteome</keyword>
<dbReference type="EMBL" id="SOFF01000033">
    <property type="protein sequence ID" value="TFB86734.1"/>
    <property type="molecule type" value="Genomic_DNA"/>
</dbReference>
<protein>
    <submittedName>
        <fullName evidence="4">TetR/AcrR family transcriptional regulator</fullName>
    </submittedName>
</protein>
<dbReference type="PROSITE" id="PS01081">
    <property type="entry name" value="HTH_TETR_1"/>
    <property type="match status" value="1"/>
</dbReference>
<name>A0A5F0D1C9_9MICO</name>
<feature type="DNA-binding region" description="H-T-H motif" evidence="2">
    <location>
        <begin position="64"/>
        <end position="83"/>
    </location>
</feature>
<dbReference type="GO" id="GO:0003677">
    <property type="term" value="F:DNA binding"/>
    <property type="evidence" value="ECO:0007669"/>
    <property type="project" value="UniProtKB-UniRule"/>
</dbReference>
<dbReference type="InterPro" id="IPR023772">
    <property type="entry name" value="DNA-bd_HTH_TetR-type_CS"/>
</dbReference>
<dbReference type="InterPro" id="IPR009057">
    <property type="entry name" value="Homeodomain-like_sf"/>
</dbReference>
<evidence type="ECO:0000313" key="5">
    <source>
        <dbReference type="Proteomes" id="UP000297654"/>
    </source>
</evidence>
<dbReference type="Proteomes" id="UP000297654">
    <property type="component" value="Unassembled WGS sequence"/>
</dbReference>
<dbReference type="Gene3D" id="1.10.357.10">
    <property type="entry name" value="Tetracycline Repressor, domain 2"/>
    <property type="match status" value="1"/>
</dbReference>
<accession>A0A5F0D1C9</accession>
<evidence type="ECO:0000313" key="4">
    <source>
        <dbReference type="EMBL" id="TFB86734.1"/>
    </source>
</evidence>
<dbReference type="InterPro" id="IPR001647">
    <property type="entry name" value="HTH_TetR"/>
</dbReference>
<dbReference type="Pfam" id="PF00440">
    <property type="entry name" value="TetR_N"/>
    <property type="match status" value="1"/>
</dbReference>
<reference evidence="4 5" key="1">
    <citation type="submission" date="2019-03" db="EMBL/GenBank/DDBJ databases">
        <title>Genomics of glacier-inhabiting Cryobacterium strains.</title>
        <authorList>
            <person name="Liu Q."/>
            <person name="Xin Y.-H."/>
        </authorList>
    </citation>
    <scope>NUCLEOTIDE SEQUENCE [LARGE SCALE GENOMIC DNA]</scope>
    <source>
        <strain evidence="4 5">Hh15</strain>
    </source>
</reference>
<dbReference type="AlphaFoldDB" id="A0A5F0D1C9"/>
<evidence type="ECO:0000256" key="2">
    <source>
        <dbReference type="PROSITE-ProRule" id="PRU00335"/>
    </source>
</evidence>
<proteinExistence type="predicted"/>
<sequence length="237" mass="25749">MSVAQETCITVILQLRKNAVCAIIVNVIIEPCLGLRDRKRLETRLRLEDAAVTLVLRDGLDHTTVDAISELADVSPRTFFNYFDSKDAAILGLRQVEIAATELHGHCDRVAEHGLIDSVIHLLLTVIGPPSTRPTMKQDRLEIVRRHPQLLTTQLAQFTQLTTEVTGAVAALVARDVRFASDSPAELAASAELVLALCGGAVRVAVKEWAEAEADGAADQLESRAISLAREVTEKLS</sequence>
<evidence type="ECO:0000259" key="3">
    <source>
        <dbReference type="PROSITE" id="PS50977"/>
    </source>
</evidence>
<dbReference type="OrthoDB" id="8688418at2"/>
<evidence type="ECO:0000256" key="1">
    <source>
        <dbReference type="ARBA" id="ARBA00023125"/>
    </source>
</evidence>
<dbReference type="SUPFAM" id="SSF46689">
    <property type="entry name" value="Homeodomain-like"/>
    <property type="match status" value="1"/>
</dbReference>
<feature type="domain" description="HTH tetR-type" evidence="3">
    <location>
        <begin position="41"/>
        <end position="101"/>
    </location>
</feature>
<comment type="caution">
    <text evidence="4">The sequence shown here is derived from an EMBL/GenBank/DDBJ whole genome shotgun (WGS) entry which is preliminary data.</text>
</comment>
<organism evidence="4 5">
    <name type="scientific">Cryobacterium luteum</name>
    <dbReference type="NCBI Taxonomy" id="1424661"/>
    <lineage>
        <taxon>Bacteria</taxon>
        <taxon>Bacillati</taxon>
        <taxon>Actinomycetota</taxon>
        <taxon>Actinomycetes</taxon>
        <taxon>Micrococcales</taxon>
        <taxon>Microbacteriaceae</taxon>
        <taxon>Cryobacterium</taxon>
    </lineage>
</organism>
<keyword evidence="1 2" id="KW-0238">DNA-binding</keyword>